<evidence type="ECO:0000259" key="2">
    <source>
        <dbReference type="PROSITE" id="PS00497"/>
    </source>
</evidence>
<keyword evidence="5" id="KW-1185">Reference proteome</keyword>
<gene>
    <name evidence="4" type="ORF">BU23DRAFT_452808</name>
</gene>
<organism evidence="4 5">
    <name type="scientific">Bimuria novae-zelandiae CBS 107.79</name>
    <dbReference type="NCBI Taxonomy" id="1447943"/>
    <lineage>
        <taxon>Eukaryota</taxon>
        <taxon>Fungi</taxon>
        <taxon>Dikarya</taxon>
        <taxon>Ascomycota</taxon>
        <taxon>Pezizomycotina</taxon>
        <taxon>Dothideomycetes</taxon>
        <taxon>Pleosporomycetidae</taxon>
        <taxon>Pleosporales</taxon>
        <taxon>Massarineae</taxon>
        <taxon>Didymosphaeriaceae</taxon>
        <taxon>Bimuria</taxon>
    </lineage>
</organism>
<dbReference type="OrthoDB" id="6132182at2759"/>
<dbReference type="Pfam" id="PF00264">
    <property type="entry name" value="Tyrosinase"/>
    <property type="match status" value="1"/>
</dbReference>
<dbReference type="EMBL" id="ML976663">
    <property type="protein sequence ID" value="KAF1977593.1"/>
    <property type="molecule type" value="Genomic_DNA"/>
</dbReference>
<dbReference type="InterPro" id="IPR008922">
    <property type="entry name" value="Di-copper_centre_dom_sf"/>
</dbReference>
<dbReference type="InterPro" id="IPR050316">
    <property type="entry name" value="Tyrosinase/Hemocyanin"/>
</dbReference>
<dbReference type="GO" id="GO:0046872">
    <property type="term" value="F:metal ion binding"/>
    <property type="evidence" value="ECO:0007669"/>
    <property type="project" value="UniProtKB-KW"/>
</dbReference>
<name>A0A6A5VIY0_9PLEO</name>
<feature type="domain" description="Tyrosinase copper-binding" evidence="2">
    <location>
        <begin position="87"/>
        <end position="104"/>
    </location>
</feature>
<feature type="domain" description="Tyrosinase copper-binding" evidence="3">
    <location>
        <begin position="231"/>
        <end position="242"/>
    </location>
</feature>
<dbReference type="PRINTS" id="PR00092">
    <property type="entry name" value="TYROSINASE"/>
</dbReference>
<reference evidence="4" key="1">
    <citation type="journal article" date="2020" name="Stud. Mycol.">
        <title>101 Dothideomycetes genomes: a test case for predicting lifestyles and emergence of pathogens.</title>
        <authorList>
            <person name="Haridas S."/>
            <person name="Albert R."/>
            <person name="Binder M."/>
            <person name="Bloem J."/>
            <person name="Labutti K."/>
            <person name="Salamov A."/>
            <person name="Andreopoulos B."/>
            <person name="Baker S."/>
            <person name="Barry K."/>
            <person name="Bills G."/>
            <person name="Bluhm B."/>
            <person name="Cannon C."/>
            <person name="Castanera R."/>
            <person name="Culley D."/>
            <person name="Daum C."/>
            <person name="Ezra D."/>
            <person name="Gonzalez J."/>
            <person name="Henrissat B."/>
            <person name="Kuo A."/>
            <person name="Liang C."/>
            <person name="Lipzen A."/>
            <person name="Lutzoni F."/>
            <person name="Magnuson J."/>
            <person name="Mondo S."/>
            <person name="Nolan M."/>
            <person name="Ohm R."/>
            <person name="Pangilinan J."/>
            <person name="Park H.-J."/>
            <person name="Ramirez L."/>
            <person name="Alfaro M."/>
            <person name="Sun H."/>
            <person name="Tritt A."/>
            <person name="Yoshinaga Y."/>
            <person name="Zwiers L.-H."/>
            <person name="Turgeon B."/>
            <person name="Goodwin S."/>
            <person name="Spatafora J."/>
            <person name="Crous P."/>
            <person name="Grigoriev I."/>
        </authorList>
    </citation>
    <scope>NUCLEOTIDE SEQUENCE</scope>
    <source>
        <strain evidence="4">CBS 107.79</strain>
    </source>
</reference>
<proteinExistence type="predicted"/>
<sequence length="303" mass="34375">MFTPDDLVRLIEENKNVHGPEFTPSAAAATCNARTRPEWHSTSDTYKQNYVNAVKCLFNRPSKGYDGSKNRYEDFVQVHQTVADSVHNNRKFLPWHRALLWAYEKALQDECGFTEMVPWFDETKYAGRFSQSSVFSSKWFGGINLGGDCVRDGQFANLALNIGPGTGRQRYCLSRNGNAADTKMCNAETVQNCRQATDYQVFALCEEGGIHAYGHNGIGGVMRDFYSSPGDPVFWLHHAMVDRHFRVWQNDDPNRVNYIDGTGPDGKGLTMDTPIYLNGLKPDLRIRDVMNTLGGFLCYRYDY</sequence>
<dbReference type="SUPFAM" id="SSF48056">
    <property type="entry name" value="Di-copper centre-containing domain"/>
    <property type="match status" value="1"/>
</dbReference>
<dbReference type="PANTHER" id="PTHR11474">
    <property type="entry name" value="TYROSINASE FAMILY MEMBER"/>
    <property type="match status" value="1"/>
</dbReference>
<dbReference type="GO" id="GO:0016491">
    <property type="term" value="F:oxidoreductase activity"/>
    <property type="evidence" value="ECO:0007669"/>
    <property type="project" value="InterPro"/>
</dbReference>
<evidence type="ECO:0000259" key="3">
    <source>
        <dbReference type="PROSITE" id="PS00498"/>
    </source>
</evidence>
<protein>
    <submittedName>
        <fullName evidence="4">Di-copper centre-containing protein</fullName>
    </submittedName>
</protein>
<evidence type="ECO:0000256" key="1">
    <source>
        <dbReference type="ARBA" id="ARBA00022723"/>
    </source>
</evidence>
<dbReference type="Proteomes" id="UP000800036">
    <property type="component" value="Unassembled WGS sequence"/>
</dbReference>
<keyword evidence="1" id="KW-0479">Metal-binding</keyword>
<evidence type="ECO:0000313" key="5">
    <source>
        <dbReference type="Proteomes" id="UP000800036"/>
    </source>
</evidence>
<evidence type="ECO:0000313" key="4">
    <source>
        <dbReference type="EMBL" id="KAF1977593.1"/>
    </source>
</evidence>
<dbReference type="Gene3D" id="1.10.1280.10">
    <property type="entry name" value="Di-copper center containing domain from catechol oxidase"/>
    <property type="match status" value="1"/>
</dbReference>
<accession>A0A6A5VIY0</accession>
<dbReference type="AlphaFoldDB" id="A0A6A5VIY0"/>
<dbReference type="PANTHER" id="PTHR11474:SF116">
    <property type="entry name" value="TYROSINASE"/>
    <property type="match status" value="1"/>
</dbReference>
<dbReference type="PROSITE" id="PS00497">
    <property type="entry name" value="TYROSINASE_1"/>
    <property type="match status" value="1"/>
</dbReference>
<dbReference type="PROSITE" id="PS00498">
    <property type="entry name" value="TYROSINASE_2"/>
    <property type="match status" value="1"/>
</dbReference>
<dbReference type="InterPro" id="IPR002227">
    <property type="entry name" value="Tyrosinase_Cu-bd"/>
</dbReference>